<feature type="compositionally biased region" description="Polar residues" evidence="1">
    <location>
        <begin position="155"/>
        <end position="164"/>
    </location>
</feature>
<evidence type="ECO:0000313" key="2">
    <source>
        <dbReference type="EMBL" id="MCD9559998.1"/>
    </source>
</evidence>
<gene>
    <name evidence="2" type="ORF">HAX54_018383</name>
</gene>
<feature type="compositionally biased region" description="Acidic residues" evidence="1">
    <location>
        <begin position="19"/>
        <end position="30"/>
    </location>
</feature>
<evidence type="ECO:0000313" key="3">
    <source>
        <dbReference type="Proteomes" id="UP000823775"/>
    </source>
</evidence>
<dbReference type="Proteomes" id="UP000823775">
    <property type="component" value="Unassembled WGS sequence"/>
</dbReference>
<keyword evidence="3" id="KW-1185">Reference proteome</keyword>
<feature type="compositionally biased region" description="Low complexity" evidence="1">
    <location>
        <begin position="121"/>
        <end position="143"/>
    </location>
</feature>
<dbReference type="PANTHER" id="PTHR33922">
    <property type="entry name" value="OS01G0888066 PROTEIN-RELATED"/>
    <property type="match status" value="1"/>
</dbReference>
<dbReference type="EMBL" id="JACEIK010002249">
    <property type="protein sequence ID" value="MCD9559998.1"/>
    <property type="molecule type" value="Genomic_DNA"/>
</dbReference>
<organism evidence="2 3">
    <name type="scientific">Datura stramonium</name>
    <name type="common">Jimsonweed</name>
    <name type="synonym">Common thornapple</name>
    <dbReference type="NCBI Taxonomy" id="4076"/>
    <lineage>
        <taxon>Eukaryota</taxon>
        <taxon>Viridiplantae</taxon>
        <taxon>Streptophyta</taxon>
        <taxon>Embryophyta</taxon>
        <taxon>Tracheophyta</taxon>
        <taxon>Spermatophyta</taxon>
        <taxon>Magnoliopsida</taxon>
        <taxon>eudicotyledons</taxon>
        <taxon>Gunneridae</taxon>
        <taxon>Pentapetalae</taxon>
        <taxon>asterids</taxon>
        <taxon>lamiids</taxon>
        <taxon>Solanales</taxon>
        <taxon>Solanaceae</taxon>
        <taxon>Solanoideae</taxon>
        <taxon>Datureae</taxon>
        <taxon>Datura</taxon>
    </lineage>
</organism>
<evidence type="ECO:0000256" key="1">
    <source>
        <dbReference type="SAM" id="MobiDB-lite"/>
    </source>
</evidence>
<feature type="compositionally biased region" description="Basic residues" evidence="1">
    <location>
        <begin position="302"/>
        <end position="311"/>
    </location>
</feature>
<feature type="compositionally biased region" description="Low complexity" evidence="1">
    <location>
        <begin position="210"/>
        <end position="231"/>
    </location>
</feature>
<feature type="region of interest" description="Disordered" evidence="1">
    <location>
        <begin position="110"/>
        <end position="175"/>
    </location>
</feature>
<name>A0ABS8UPB3_DATST</name>
<reference evidence="2 3" key="1">
    <citation type="journal article" date="2021" name="BMC Genomics">
        <title>Datura genome reveals duplications of psychoactive alkaloid biosynthetic genes and high mutation rate following tissue culture.</title>
        <authorList>
            <person name="Rajewski A."/>
            <person name="Carter-House D."/>
            <person name="Stajich J."/>
            <person name="Litt A."/>
        </authorList>
    </citation>
    <scope>NUCLEOTIDE SEQUENCE [LARGE SCALE GENOMIC DNA]</scope>
    <source>
        <strain evidence="2">AR-01</strain>
    </source>
</reference>
<accession>A0ABS8UPB3</accession>
<protein>
    <submittedName>
        <fullName evidence="2">Uncharacterized protein</fullName>
    </submittedName>
</protein>
<sequence length="329" mass="36755">MMKITRESEEIVLLKEQEKEVEEEEDEEEALSLCDLPNNEENQTKKEASEFASEVQLEDFDFDSCGGNLLKESEMCTADEIFYQGQILPLRHSISLPSDRRNCTIQSMSMSAEEHCHDTNSSSRSSSIRSQRSSSSGSSSNFSPNYKPKIRNQFHSHPSPTPQVRFSKVNSQSNVKNSTRKSALWSLFRVGLVTPPEIALQDLKNRGGNRDNSGSRNSTSSSSSGSFGNNDNRMRSIIVSKKKKQRLFSLGSCKCSANAVETLLPSNVLITNSSKSTITKIRKATEGNKHEDKKDSSDNIKATKKQAMSRHRTSEWLKQLSLEGPSDET</sequence>
<dbReference type="PANTHER" id="PTHR33922:SF2">
    <property type="entry name" value="OS07G0589600 PROTEIN"/>
    <property type="match status" value="1"/>
</dbReference>
<proteinExistence type="predicted"/>
<feature type="region of interest" description="Disordered" evidence="1">
    <location>
        <begin position="201"/>
        <end position="232"/>
    </location>
</feature>
<feature type="region of interest" description="Disordered" evidence="1">
    <location>
        <begin position="283"/>
        <end position="329"/>
    </location>
</feature>
<feature type="compositionally biased region" description="Basic and acidic residues" evidence="1">
    <location>
        <begin position="283"/>
        <end position="298"/>
    </location>
</feature>
<feature type="region of interest" description="Disordered" evidence="1">
    <location>
        <begin position="16"/>
        <end position="50"/>
    </location>
</feature>
<comment type="caution">
    <text evidence="2">The sequence shown here is derived from an EMBL/GenBank/DDBJ whole genome shotgun (WGS) entry which is preliminary data.</text>
</comment>